<name>B6SDJ0_VIBAN</name>
<evidence type="ECO:0000313" key="2">
    <source>
        <dbReference type="EMBL" id="ACI88896.1"/>
    </source>
</evidence>
<dbReference type="InterPro" id="IPR017738">
    <property type="entry name" value="T6SS-assoc_VCA0118"/>
</dbReference>
<accession>B6SDJ0</accession>
<proteinExistence type="predicted"/>
<feature type="signal peptide" evidence="1">
    <location>
        <begin position="1"/>
        <end position="32"/>
    </location>
</feature>
<dbReference type="NCBIfam" id="TIGR03360">
    <property type="entry name" value="VI_minor_1"/>
    <property type="match status" value="1"/>
</dbReference>
<reference evidence="2" key="1">
    <citation type="submission" date="2008-10" db="EMBL/GenBank/DDBJ databases">
        <title>Cloning and characterization of a type VI secretion system gene cluster of Listonella anguillarum.</title>
        <authorList>
            <person name="Mo Z.L."/>
            <person name="Han Y.F."/>
            <person name="Xiao P."/>
            <person name="Wang B."/>
            <person name="Guo B."/>
            <person name="Hao D.S."/>
            <person name="Zou Y.X."/>
        </authorList>
    </citation>
    <scope>NUCLEOTIDE SEQUENCE</scope>
    <source>
        <strain evidence="2">M3</strain>
    </source>
</reference>
<sequence length="228" mass="25314">MPKIGDQNTMNKRLFGLTVCLSMTLYFPMANAENDAIAQAEQCTTITSRLERLSCFDHLFKTPSDVVMPQAATPNAPLSWQRAFDSISQYQDGEASHLTVEGDDDKGNAWITLVALNQNTKFDDNAKPVLLMSCIDNLSRVELAFPSAIDDPRIQVSIANMQAQSWRSDDLGLLFSSGRGMPAIEMMKAMARENRLVLRSNSPFVDGLQFDASELSQSLTALKTRRGW</sequence>
<feature type="chain" id="PRO_5002849475" evidence="1">
    <location>
        <begin position="33"/>
        <end position="228"/>
    </location>
</feature>
<dbReference type="EMBL" id="EU821464">
    <property type="protein sequence ID" value="ACI88896.1"/>
    <property type="molecule type" value="Genomic_DNA"/>
</dbReference>
<dbReference type="Pfam" id="PF11319">
    <property type="entry name" value="VasI"/>
    <property type="match status" value="1"/>
</dbReference>
<keyword evidence="1" id="KW-0732">Signal</keyword>
<dbReference type="AlphaFoldDB" id="B6SDJ0"/>
<protein>
    <submittedName>
        <fullName evidence="2">LanI</fullName>
    </submittedName>
</protein>
<organism evidence="2">
    <name type="scientific">Vibrio anguillarum</name>
    <name type="common">Listonella anguillarum</name>
    <dbReference type="NCBI Taxonomy" id="55601"/>
    <lineage>
        <taxon>Bacteria</taxon>
        <taxon>Pseudomonadati</taxon>
        <taxon>Pseudomonadota</taxon>
        <taxon>Gammaproteobacteria</taxon>
        <taxon>Vibrionales</taxon>
        <taxon>Vibrionaceae</taxon>
        <taxon>Vibrio</taxon>
    </lineage>
</organism>
<evidence type="ECO:0000256" key="1">
    <source>
        <dbReference type="SAM" id="SignalP"/>
    </source>
</evidence>